<reference evidence="1" key="1">
    <citation type="journal article" date="2012" name="Science">
        <title>Fermentation, hydrogen, and sulfur metabolism in multiple uncultivated bacterial phyla.</title>
        <authorList>
            <person name="Wrighton K.C."/>
            <person name="Thomas B.C."/>
            <person name="Sharon I."/>
            <person name="Miller C.S."/>
            <person name="Castelle C.J."/>
            <person name="VerBerkmoes N.C."/>
            <person name="Wilkins M.J."/>
            <person name="Hettich R.L."/>
            <person name="Lipton M.S."/>
            <person name="Williams K.H."/>
            <person name="Long P.E."/>
            <person name="Banfield J.F."/>
        </authorList>
    </citation>
    <scope>NUCLEOTIDE SEQUENCE [LARGE SCALE GENOMIC DNA]</scope>
</reference>
<dbReference type="InterPro" id="IPR032774">
    <property type="entry name" value="WG_beta_rep"/>
</dbReference>
<proteinExistence type="predicted"/>
<dbReference type="Pfam" id="PF14903">
    <property type="entry name" value="WG_beta_rep"/>
    <property type="match status" value="1"/>
</dbReference>
<name>K2G9P5_9BACT</name>
<sequence length="954" mass="116276">MNKAKIIVLNALNKKFKEFFALKPEEQAKMVWEFFGNIEFTILSWAWISKLVRSVFVRANISHGAKTEILWVEAKKFTYKQSRKALEIFAKKLKNAENLDEYKKLIVQVDKIKWSNLNWIDLLDMIEKVESWTIQYKKLPKLIRDDVFYLLKHWTRISDNAKKSWIAALSDSITKKAEVAWAKFIESSAWSIYLKVEELAFWITDLLNNSAMKGISMISSAPNESVIYLKKCLKELLDPNSDKLKFLNKHKPRIEKILREFNEKWILEQHEVFNDKLIWAKIKEKFVRTLKFENWFALDFDKKTSTWWMRNLQKKFIIQPNYNYLSSFYEWLAVWERFEWSRKITEILDKSWKILFSEKDINSTYIKWSLIKIEKSDWSTFIFGKNDFKNKLIELKKWEKAILWDDWYVSVKKWKQNSVYALNESSEWIQCLSEISWLKAGEITRLSPKSPYYKLSVNTPNWTKYQIAIDPSASSLEASLVHIDESKLFDEIISFKKWKWIVKIDWKYHLVKAEKDWINFRFLSHIENIWKFDKDWFASVTFKPFKDEWWIVRQFWRISETGELEVIKLEAKNGVFIESIWDYHRWTAPFKIETWNKKISKWWLIDENKNVIQWIEFDRIHPFSEGYAKVELNWNQWIIDIYWNMVIEPKFKEVVAFLDWEWIVFDGKTYFSYSQTKKTIEKLNIDWISYKKIDWLNRDQSILITKKWDLFWAVDIQWNEILSPTYSNIELSKIEWIFEVFEKDDKIWKIKDFRSEIRSRWLKSSTNLRTTKTDNFTNLLRLEYFNGSRKAMKNWEVIFEKWASPFIQTLGKAKLEDLMTWFYWTKEKLSENFSGLLKKFKKFDLYEYQSQKHQIEIEVKSTITKQMDWFTKKYFEKFNKIKLNNVELSELTRFINEKTREFMNSLENQFKHFSLDPRIWNVKNMEKIFGMFVNKMTKIDYINSRDSRELLFWF</sequence>
<comment type="caution">
    <text evidence="1">The sequence shown here is derived from an EMBL/GenBank/DDBJ whole genome shotgun (WGS) entry which is preliminary data.</text>
</comment>
<protein>
    <submittedName>
        <fullName evidence="1">Uncharacterized protein</fullName>
    </submittedName>
</protein>
<gene>
    <name evidence="1" type="ORF">ACD_4C00129G0001</name>
</gene>
<organism evidence="1">
    <name type="scientific">uncultured bacterium</name>
    <name type="common">gcode 4</name>
    <dbReference type="NCBI Taxonomy" id="1234023"/>
    <lineage>
        <taxon>Bacteria</taxon>
        <taxon>environmental samples</taxon>
    </lineage>
</organism>
<dbReference type="EMBL" id="AMFJ01000645">
    <property type="protein sequence ID" value="EKE26889.1"/>
    <property type="molecule type" value="Genomic_DNA"/>
</dbReference>
<evidence type="ECO:0000313" key="1">
    <source>
        <dbReference type="EMBL" id="EKE26889.1"/>
    </source>
</evidence>
<dbReference type="AlphaFoldDB" id="K2G9P5"/>
<accession>K2G9P5</accession>